<dbReference type="AlphaFoldDB" id="A0A811VJX7"/>
<reference evidence="1" key="1">
    <citation type="submission" date="2020-11" db="EMBL/GenBank/DDBJ databases">
        <authorList>
            <person name="Whitehead M."/>
        </authorList>
    </citation>
    <scope>NUCLEOTIDE SEQUENCE</scope>
    <source>
        <strain evidence="1">EGII</strain>
    </source>
</reference>
<gene>
    <name evidence="1" type="ORF">CCAP1982_LOCUS22395</name>
</gene>
<dbReference type="Proteomes" id="UP000606786">
    <property type="component" value="Unassembled WGS sequence"/>
</dbReference>
<proteinExistence type="predicted"/>
<name>A0A811VJX7_CERCA</name>
<accession>A0A811VJX7</accession>
<protein>
    <submittedName>
        <fullName evidence="1">(Mediterranean fruit fly) hypothetical protein</fullName>
    </submittedName>
</protein>
<evidence type="ECO:0000313" key="2">
    <source>
        <dbReference type="Proteomes" id="UP000606786"/>
    </source>
</evidence>
<comment type="caution">
    <text evidence="1">The sequence shown here is derived from an EMBL/GenBank/DDBJ whole genome shotgun (WGS) entry which is preliminary data.</text>
</comment>
<keyword evidence="2" id="KW-1185">Reference proteome</keyword>
<evidence type="ECO:0000313" key="1">
    <source>
        <dbReference type="EMBL" id="CAD7014402.1"/>
    </source>
</evidence>
<organism evidence="1 2">
    <name type="scientific">Ceratitis capitata</name>
    <name type="common">Mediterranean fruit fly</name>
    <name type="synonym">Tephritis capitata</name>
    <dbReference type="NCBI Taxonomy" id="7213"/>
    <lineage>
        <taxon>Eukaryota</taxon>
        <taxon>Metazoa</taxon>
        <taxon>Ecdysozoa</taxon>
        <taxon>Arthropoda</taxon>
        <taxon>Hexapoda</taxon>
        <taxon>Insecta</taxon>
        <taxon>Pterygota</taxon>
        <taxon>Neoptera</taxon>
        <taxon>Endopterygota</taxon>
        <taxon>Diptera</taxon>
        <taxon>Brachycera</taxon>
        <taxon>Muscomorpha</taxon>
        <taxon>Tephritoidea</taxon>
        <taxon>Tephritidae</taxon>
        <taxon>Ceratitis</taxon>
        <taxon>Ceratitis</taxon>
    </lineage>
</organism>
<dbReference type="EMBL" id="CAJHJT010000056">
    <property type="protein sequence ID" value="CAD7014402.1"/>
    <property type="molecule type" value="Genomic_DNA"/>
</dbReference>
<sequence>MILVNCTLTYNTSGLVGSSIGRSHGWTACEDALYIVLSYNNWIASDGSSGFGMAVNDSQWRNVISNSDKQQCKSLEKRGAPLYGTTTVTAPPSQ</sequence>